<comment type="caution">
    <text evidence="2">The sequence shown here is derived from an EMBL/GenBank/DDBJ whole genome shotgun (WGS) entry which is preliminary data.</text>
</comment>
<name>A0A969PNK2_9BACI</name>
<protein>
    <submittedName>
        <fullName evidence="2">DUF4181 domain-containing protein</fullName>
    </submittedName>
</protein>
<sequence>MLCMLYFPFHWRKKLDLEKQEINRTWGRSHFIIQLVLIAAGIALLLSGAIFFRDQPPVYLSPIIILPAFYTLLALGQAFFDSKFAEKPDVVAYSKRMAALAVMLMTGWFMLVAFI</sequence>
<keyword evidence="3" id="KW-1185">Reference proteome</keyword>
<keyword evidence="1" id="KW-0472">Membrane</keyword>
<dbReference type="EMBL" id="JAATHJ010000009">
    <property type="protein sequence ID" value="NJP37497.1"/>
    <property type="molecule type" value="Genomic_DNA"/>
</dbReference>
<gene>
    <name evidence="2" type="ORF">HCN83_07840</name>
</gene>
<evidence type="ECO:0000313" key="2">
    <source>
        <dbReference type="EMBL" id="NJP37497.1"/>
    </source>
</evidence>
<evidence type="ECO:0000256" key="1">
    <source>
        <dbReference type="SAM" id="Phobius"/>
    </source>
</evidence>
<dbReference type="AlphaFoldDB" id="A0A969PNK2"/>
<dbReference type="RefSeq" id="WP_168006101.1">
    <property type="nucleotide sequence ID" value="NZ_JAATHJ010000009.1"/>
</dbReference>
<evidence type="ECO:0000313" key="3">
    <source>
        <dbReference type="Proteomes" id="UP000752012"/>
    </source>
</evidence>
<reference evidence="2 3" key="1">
    <citation type="submission" date="2020-03" db="EMBL/GenBank/DDBJ databases">
        <title>Assessment of the enzymatic potential of alkaline-tolerant lipase obtained from Bacillus luteus H11 (technogenic soil) for the bioremediation of saline soils contaminated with petroleum substances.</title>
        <authorList>
            <person name="Kalwasinska A."/>
        </authorList>
    </citation>
    <scope>NUCLEOTIDE SEQUENCE [LARGE SCALE GENOMIC DNA]</scope>
    <source>
        <strain evidence="2 3">H11</strain>
    </source>
</reference>
<feature type="transmembrane region" description="Helical" evidence="1">
    <location>
        <begin position="97"/>
        <end position="114"/>
    </location>
</feature>
<dbReference type="Proteomes" id="UP000752012">
    <property type="component" value="Unassembled WGS sequence"/>
</dbReference>
<feature type="transmembrane region" description="Helical" evidence="1">
    <location>
        <begin position="58"/>
        <end position="76"/>
    </location>
</feature>
<keyword evidence="1" id="KW-0812">Transmembrane</keyword>
<feature type="transmembrane region" description="Helical" evidence="1">
    <location>
        <begin position="31"/>
        <end position="52"/>
    </location>
</feature>
<accession>A0A969PNK2</accession>
<organism evidence="2 3">
    <name type="scientific">Alkalicoccus luteus</name>
    <dbReference type="NCBI Taxonomy" id="1237094"/>
    <lineage>
        <taxon>Bacteria</taxon>
        <taxon>Bacillati</taxon>
        <taxon>Bacillota</taxon>
        <taxon>Bacilli</taxon>
        <taxon>Bacillales</taxon>
        <taxon>Bacillaceae</taxon>
        <taxon>Alkalicoccus</taxon>
    </lineage>
</organism>
<keyword evidence="1" id="KW-1133">Transmembrane helix</keyword>
<proteinExistence type="predicted"/>